<reference evidence="5" key="1">
    <citation type="journal article" date="2017" name="Plant J.">
        <title>The pomegranate (Punica granatum L.) genome and the genomics of punicalagin biosynthesis.</title>
        <authorList>
            <person name="Qin G."/>
            <person name="Xu C."/>
            <person name="Ming R."/>
            <person name="Tang H."/>
            <person name="Guyot R."/>
            <person name="Kramer E.M."/>
            <person name="Hu Y."/>
            <person name="Yi X."/>
            <person name="Qi Y."/>
            <person name="Xu X."/>
            <person name="Gao Z."/>
            <person name="Pan H."/>
            <person name="Jian J."/>
            <person name="Tian Y."/>
            <person name="Yue Z."/>
            <person name="Xu Y."/>
        </authorList>
    </citation>
    <scope>NUCLEOTIDE SEQUENCE [LARGE SCALE GENOMIC DNA]</scope>
    <source>
        <strain evidence="5">cv. Dabenzi</strain>
    </source>
</reference>
<dbReference type="PROSITE" id="PS51375">
    <property type="entry name" value="PPR"/>
    <property type="match status" value="5"/>
</dbReference>
<dbReference type="OrthoDB" id="185373at2759"/>
<dbReference type="RefSeq" id="XP_031373270.1">
    <property type="nucleotide sequence ID" value="XM_031517410.1"/>
</dbReference>
<organism evidence="4 5">
    <name type="scientific">Punica granatum</name>
    <name type="common">Pomegranate</name>
    <dbReference type="NCBI Taxonomy" id="22663"/>
    <lineage>
        <taxon>Eukaryota</taxon>
        <taxon>Viridiplantae</taxon>
        <taxon>Streptophyta</taxon>
        <taxon>Embryophyta</taxon>
        <taxon>Tracheophyta</taxon>
        <taxon>Spermatophyta</taxon>
        <taxon>Magnoliopsida</taxon>
        <taxon>eudicotyledons</taxon>
        <taxon>Gunneridae</taxon>
        <taxon>Pentapetalae</taxon>
        <taxon>rosids</taxon>
        <taxon>malvids</taxon>
        <taxon>Myrtales</taxon>
        <taxon>Lythraceae</taxon>
        <taxon>Punica</taxon>
    </lineage>
</organism>
<dbReference type="GeneID" id="116188207"/>
<dbReference type="InterPro" id="IPR011990">
    <property type="entry name" value="TPR-like_helical_dom_sf"/>
</dbReference>
<keyword evidence="1" id="KW-0677">Repeat</keyword>
<dbReference type="PANTHER" id="PTHR47003">
    <property type="entry name" value="OS01G0970900 PROTEIN"/>
    <property type="match status" value="1"/>
</dbReference>
<proteinExistence type="predicted"/>
<feature type="repeat" description="PPR" evidence="2">
    <location>
        <begin position="501"/>
        <end position="535"/>
    </location>
</feature>
<evidence type="ECO:0000313" key="6">
    <source>
        <dbReference type="Proteomes" id="UP000515151"/>
    </source>
</evidence>
<dbReference type="Pfam" id="PF13041">
    <property type="entry name" value="PPR_2"/>
    <property type="match status" value="1"/>
</dbReference>
<evidence type="ECO:0000313" key="4">
    <source>
        <dbReference type="EMBL" id="OWM90536.1"/>
    </source>
</evidence>
<feature type="signal peptide" evidence="3">
    <location>
        <begin position="1"/>
        <end position="22"/>
    </location>
</feature>
<dbReference type="PANTHER" id="PTHR47003:SF2">
    <property type="entry name" value="OS01G0970900 PROTEIN"/>
    <property type="match status" value="1"/>
</dbReference>
<dbReference type="NCBIfam" id="TIGR00756">
    <property type="entry name" value="PPR"/>
    <property type="match status" value="4"/>
</dbReference>
<dbReference type="EMBL" id="MTKT01000548">
    <property type="protein sequence ID" value="OWM90536.1"/>
    <property type="molecule type" value="Genomic_DNA"/>
</dbReference>
<keyword evidence="6" id="KW-1185">Reference proteome</keyword>
<dbReference type="InterPro" id="IPR002885">
    <property type="entry name" value="PPR_rpt"/>
</dbReference>
<evidence type="ECO:0000256" key="1">
    <source>
        <dbReference type="ARBA" id="ARBA00022737"/>
    </source>
</evidence>
<feature type="chain" id="PRO_5044569257" evidence="3">
    <location>
        <begin position="23"/>
        <end position="619"/>
    </location>
</feature>
<name>A0A218Y0Z9_PUNGR</name>
<evidence type="ECO:0000313" key="7">
    <source>
        <dbReference type="RefSeq" id="XP_031373270.1"/>
    </source>
</evidence>
<dbReference type="AlphaFoldDB" id="A0A218Y0Z9"/>
<feature type="repeat" description="PPR" evidence="2">
    <location>
        <begin position="395"/>
        <end position="429"/>
    </location>
</feature>
<gene>
    <name evidence="7" type="primary">LOC116188207</name>
    <name evidence="4" type="ORF">CDL15_Pgr014839</name>
</gene>
<reference evidence="6" key="3">
    <citation type="journal article" date="2020" name="Plant Biotechnol. J.">
        <title>The pomegranate (Punica granatum L.) draft genome dissects genetic divergence between soft- and hard-seeded cultivars.</title>
        <authorList>
            <person name="Luo X."/>
            <person name="Li H."/>
            <person name="Wu Z."/>
            <person name="Yao W."/>
            <person name="Zhao P."/>
            <person name="Cao D."/>
            <person name="Yu H."/>
            <person name="Li K."/>
            <person name="Poudel K."/>
            <person name="Zhao D."/>
            <person name="Zhang F."/>
            <person name="Xia X."/>
            <person name="Chen L."/>
            <person name="Wang Q."/>
            <person name="Jing D."/>
            <person name="Cao S."/>
        </authorList>
    </citation>
    <scope>NUCLEOTIDE SEQUENCE [LARGE SCALE GENOMIC DNA]</scope>
</reference>
<evidence type="ECO:0000256" key="3">
    <source>
        <dbReference type="SAM" id="SignalP"/>
    </source>
</evidence>
<evidence type="ECO:0000313" key="5">
    <source>
        <dbReference type="Proteomes" id="UP000197138"/>
    </source>
</evidence>
<dbReference type="InterPro" id="IPR044578">
    <property type="entry name" value="BIR6-like"/>
</dbReference>
<keyword evidence="3" id="KW-0732">Signal</keyword>
<protein>
    <submittedName>
        <fullName evidence="7">Pentatricopeptide repeat-containing protein At3g48250, chloroplastic</fullName>
    </submittedName>
</protein>
<evidence type="ECO:0000256" key="2">
    <source>
        <dbReference type="PROSITE-ProRule" id="PRU00708"/>
    </source>
</evidence>
<reference evidence="7" key="4">
    <citation type="submission" date="2025-04" db="UniProtKB">
        <authorList>
            <consortium name="RefSeq"/>
        </authorList>
    </citation>
    <scope>IDENTIFICATION</scope>
    <source>
        <tissue evidence="7">Leaf</tissue>
    </source>
</reference>
<accession>A0A218Y0Z9</accession>
<dbReference type="Proteomes" id="UP000515151">
    <property type="component" value="Chromosome 8"/>
</dbReference>
<feature type="repeat" description="PPR" evidence="2">
    <location>
        <begin position="360"/>
        <end position="394"/>
    </location>
</feature>
<dbReference type="Gene3D" id="1.25.40.10">
    <property type="entry name" value="Tetratricopeptide repeat domain"/>
    <property type="match status" value="4"/>
</dbReference>
<feature type="repeat" description="PPR" evidence="2">
    <location>
        <begin position="430"/>
        <end position="464"/>
    </location>
</feature>
<dbReference type="Proteomes" id="UP000197138">
    <property type="component" value="Unassembled WGS sequence"/>
</dbReference>
<dbReference type="Pfam" id="PF01535">
    <property type="entry name" value="PPR"/>
    <property type="match status" value="3"/>
</dbReference>
<sequence>MARAKAIFASLRLASSLLSAQASTTARPLLTDATRLCLDNPHPFFSIGKLFLSTKPTSVLELVQSCNWSAELEAELNDLIPMPNHETAVYVLKKLDGEPAKALDFFNWLCRKDGFKQSSALYSLMLRVLVIKGQMKEFWVLLRKMKERGFYLDEETYLTIAGILKKDKKGTDAMALTHFYNRMIEENGQDAAVKRMVGSVLDNRWSSQVERDLQEMKILLTDNFVIRVLKELRNHPLQALKFFHWVGSCPGFAHSTVTYNAAVRVLARGDSIQEFWSVVEEMKHLNHDLDIDTYVKISRQFQKSKMMHDAVKLYEFMTDGLYKPSVQECSLLLRSLAGKADIELVLRVMRKFESTGQSLSKTIYDGVLRCVTAVGRIDVAEDIIEAMRNSGHQPDSITYSQLIFGLCKLRRLDEACDVLEKMEKEGCLPDIKTWTILIQGHCDANEVDKAFLIFAKMMEKNVDVDADVLDVLVNGFVAQNKIEGACKLITELVHKFHVRPWQATYKHLISKLLAVRKLEEAMDLLREMKRQNHPPFSVPFVEYISKLGTVNDAVEFLKTLSVKEYPSVHTYFNVLQSFFREGRDSEAKDLLYQCPPHIRQHPKMTELFGSTKAPAVANC</sequence>
<feature type="repeat" description="PPR" evidence="2">
    <location>
        <begin position="118"/>
        <end position="152"/>
    </location>
</feature>
<reference evidence="4" key="2">
    <citation type="submission" date="2017-06" db="EMBL/GenBank/DDBJ databases">
        <title>The pomegranate genome and the genomics of punicalagin biosynthesis.</title>
        <authorList>
            <person name="Xu C."/>
        </authorList>
    </citation>
    <scope>NUCLEOTIDE SEQUENCE [LARGE SCALE GENOMIC DNA]</scope>
    <source>
        <tissue evidence="4">Fresh leaf</tissue>
    </source>
</reference>
<dbReference type="GO" id="GO:0008380">
    <property type="term" value="P:RNA splicing"/>
    <property type="evidence" value="ECO:0007669"/>
    <property type="project" value="InterPro"/>
</dbReference>